<dbReference type="InterPro" id="IPR008972">
    <property type="entry name" value="Cupredoxin"/>
</dbReference>
<evidence type="ECO:0000256" key="2">
    <source>
        <dbReference type="ARBA" id="ARBA00022723"/>
    </source>
</evidence>
<dbReference type="PANTHER" id="PTHR11709">
    <property type="entry name" value="MULTI-COPPER OXIDASE"/>
    <property type="match status" value="1"/>
</dbReference>
<proteinExistence type="inferred from homology"/>
<dbReference type="SUPFAM" id="SSF49503">
    <property type="entry name" value="Cupredoxins"/>
    <property type="match status" value="1"/>
</dbReference>
<dbReference type="OrthoDB" id="3599896at2759"/>
<protein>
    <submittedName>
        <fullName evidence="6">Laccase-2</fullName>
    </submittedName>
</protein>
<evidence type="ECO:0000313" key="7">
    <source>
        <dbReference type="Proteomes" id="UP000469558"/>
    </source>
</evidence>
<evidence type="ECO:0000259" key="5">
    <source>
        <dbReference type="Pfam" id="PF07732"/>
    </source>
</evidence>
<accession>A0A8T9CCZ6</accession>
<feature type="domain" description="Plastocyanin-like" evidence="5">
    <location>
        <begin position="82"/>
        <end position="140"/>
    </location>
</feature>
<evidence type="ECO:0000256" key="1">
    <source>
        <dbReference type="ARBA" id="ARBA00010609"/>
    </source>
</evidence>
<dbReference type="Pfam" id="PF07732">
    <property type="entry name" value="Cu-oxidase_3"/>
    <property type="match status" value="1"/>
</dbReference>
<gene>
    <name evidence="6" type="primary">LAC2_0</name>
    <name evidence="6" type="ORF">LSUE1_G001245</name>
</gene>
<dbReference type="GO" id="GO:0005507">
    <property type="term" value="F:copper ion binding"/>
    <property type="evidence" value="ECO:0007669"/>
    <property type="project" value="InterPro"/>
</dbReference>
<sequence length="150" mass="17093">MFLLKMAPKWTAYLLVALLISSILSFGLDYRGLFAGSKLFHIFESSFSDAKISEESGISIPLHPEEHISRAPRTIQYRWDITQGYQSPDGVRKLVYLINGVFPGPTIEARSGDDLRIKIHNLLEHEGVAFHWHGLHMRGKKTLHVIRARN</sequence>
<dbReference type="InterPro" id="IPR011707">
    <property type="entry name" value="Cu-oxidase-like_N"/>
</dbReference>
<evidence type="ECO:0000256" key="4">
    <source>
        <dbReference type="ARBA" id="ARBA00023008"/>
    </source>
</evidence>
<dbReference type="EMBL" id="QGMK01000190">
    <property type="protein sequence ID" value="TVY83468.1"/>
    <property type="molecule type" value="Genomic_DNA"/>
</dbReference>
<keyword evidence="4" id="KW-0186">Copper</keyword>
<organism evidence="6 7">
    <name type="scientific">Lachnellula suecica</name>
    <dbReference type="NCBI Taxonomy" id="602035"/>
    <lineage>
        <taxon>Eukaryota</taxon>
        <taxon>Fungi</taxon>
        <taxon>Dikarya</taxon>
        <taxon>Ascomycota</taxon>
        <taxon>Pezizomycotina</taxon>
        <taxon>Leotiomycetes</taxon>
        <taxon>Helotiales</taxon>
        <taxon>Lachnaceae</taxon>
        <taxon>Lachnellula</taxon>
    </lineage>
</organism>
<dbReference type="AlphaFoldDB" id="A0A8T9CCZ6"/>
<dbReference type="Proteomes" id="UP000469558">
    <property type="component" value="Unassembled WGS sequence"/>
</dbReference>
<dbReference type="PANTHER" id="PTHR11709:SF394">
    <property type="entry name" value="FI03373P-RELATED"/>
    <property type="match status" value="1"/>
</dbReference>
<keyword evidence="2" id="KW-0479">Metal-binding</keyword>
<dbReference type="Gene3D" id="2.60.40.420">
    <property type="entry name" value="Cupredoxins - blue copper proteins"/>
    <property type="match status" value="1"/>
</dbReference>
<reference evidence="6 7" key="1">
    <citation type="submission" date="2018-05" db="EMBL/GenBank/DDBJ databases">
        <title>Genome sequencing and assembly of the regulated plant pathogen Lachnellula willkommii and related sister species for the development of diagnostic species identification markers.</title>
        <authorList>
            <person name="Giroux E."/>
            <person name="Bilodeau G."/>
        </authorList>
    </citation>
    <scope>NUCLEOTIDE SEQUENCE [LARGE SCALE GENOMIC DNA]</scope>
    <source>
        <strain evidence="6 7">CBS 268.59</strain>
    </source>
</reference>
<keyword evidence="7" id="KW-1185">Reference proteome</keyword>
<dbReference type="GO" id="GO:0016491">
    <property type="term" value="F:oxidoreductase activity"/>
    <property type="evidence" value="ECO:0007669"/>
    <property type="project" value="UniProtKB-KW"/>
</dbReference>
<comment type="similarity">
    <text evidence="1">Belongs to the multicopper oxidase family.</text>
</comment>
<keyword evidence="3" id="KW-0560">Oxidoreductase</keyword>
<evidence type="ECO:0000256" key="3">
    <source>
        <dbReference type="ARBA" id="ARBA00023002"/>
    </source>
</evidence>
<comment type="caution">
    <text evidence="6">The sequence shown here is derived from an EMBL/GenBank/DDBJ whole genome shotgun (WGS) entry which is preliminary data.</text>
</comment>
<dbReference type="InterPro" id="IPR045087">
    <property type="entry name" value="Cu-oxidase_fam"/>
</dbReference>
<name>A0A8T9CCZ6_9HELO</name>
<evidence type="ECO:0000313" key="6">
    <source>
        <dbReference type="EMBL" id="TVY83468.1"/>
    </source>
</evidence>